<comment type="similarity">
    <text evidence="3">Belongs to the neuregulin family.</text>
</comment>
<feature type="transmembrane region" description="Helical" evidence="17">
    <location>
        <begin position="438"/>
        <end position="460"/>
    </location>
</feature>
<sequence length="657" mass="72124">MRWRRAPRRPLGTSSSAPHPWPAGRSPPLLPLLPPLLLLLGTAALALGAAAERAAPAGASVCYSSPPSVGSVQELARRAAVVIEGKVHPPRRQQGALDRKAAGEAGPGARGQHAQDPQPAANWTLPTGSPAPNTDRPWDPAPYLVKVHQVWAVKAGGLKKDSLLTVRLDTWGHPAFPSCGRLKEDSRYIFFMEPDANSSGRAPPAFRASFPPLETGRNLKKEVSRVLCKRCALPPRLKEMKSQESAAGSKLVLRCETSSEYPELRFKWFKNGSELNKRTKPQNIKIQKKPGKSELRINKASLADSGEYMCKVISKLGNDSASANITIVDSNEFITGMPASTERAYVSSESPIRISVSTEGANTSSSTSTSTTGTSHLVKCAEKEKTFCVNGGECFMVKDLSNPSRYLCKCPNEFTGDRCQNYVMASFYKAEELYQKRVLTITGICIALLVVGIMCVVAYCKTKKQRQKLHDRLRQSLRSERNNMVNIANGPHHPNPPPENVQLVNQYVSKNIISSEHIVEREVETSFSTSHYTSTAHHSTTVTQTPSHSWSNGHTESIVSESHSVIMMSSVENSRHSSPAGGPRGRLHGLGGPRECNSFLRHARETPDSYRDSPHSERHNLIAELRRNKAYRSKCMQIQLSATHLRSSSIPHLGFIL</sequence>
<evidence type="ECO:0000256" key="2">
    <source>
        <dbReference type="ARBA" id="ARBA00004613"/>
    </source>
</evidence>
<reference evidence="21" key="1">
    <citation type="submission" date="2025-08" db="UniProtKB">
        <authorList>
            <consortium name="RefSeq"/>
        </authorList>
    </citation>
    <scope>IDENTIFICATION</scope>
    <source>
        <tissue evidence="21">Liver</tissue>
    </source>
</reference>
<evidence type="ECO:0000256" key="15">
    <source>
        <dbReference type="PROSITE-ProRule" id="PRU00076"/>
    </source>
</evidence>
<dbReference type="SMART" id="SM00181">
    <property type="entry name" value="EGF"/>
    <property type="match status" value="1"/>
</dbReference>
<evidence type="ECO:0000256" key="4">
    <source>
        <dbReference type="ARBA" id="ARBA00022475"/>
    </source>
</evidence>
<feature type="compositionally biased region" description="Polar residues" evidence="16">
    <location>
        <begin position="546"/>
        <end position="555"/>
    </location>
</feature>
<evidence type="ECO:0000256" key="8">
    <source>
        <dbReference type="ARBA" id="ARBA00022989"/>
    </source>
</evidence>
<dbReference type="PROSITE" id="PS50835">
    <property type="entry name" value="IG_LIKE"/>
    <property type="match status" value="1"/>
</dbReference>
<evidence type="ECO:0000256" key="12">
    <source>
        <dbReference type="ARBA" id="ARBA00023180"/>
    </source>
</evidence>
<keyword evidence="6 15" id="KW-0245">EGF-like domain</keyword>
<evidence type="ECO:0000256" key="13">
    <source>
        <dbReference type="ARBA" id="ARBA00023319"/>
    </source>
</evidence>
<dbReference type="InterPro" id="IPR003598">
    <property type="entry name" value="Ig_sub2"/>
</dbReference>
<evidence type="ECO:0000256" key="11">
    <source>
        <dbReference type="ARBA" id="ARBA00023157"/>
    </source>
</evidence>
<evidence type="ECO:0000256" key="14">
    <source>
        <dbReference type="ARBA" id="ARBA00034341"/>
    </source>
</evidence>
<dbReference type="Gene3D" id="2.10.25.10">
    <property type="entry name" value="Laminin"/>
    <property type="match status" value="1"/>
</dbReference>
<dbReference type="RefSeq" id="XP_040587648.1">
    <property type="nucleotide sequence ID" value="XM_040731714.1"/>
</dbReference>
<feature type="disulfide bond" evidence="15">
    <location>
        <begin position="410"/>
        <end position="419"/>
    </location>
</feature>
<dbReference type="InterPro" id="IPR000742">
    <property type="entry name" value="EGF"/>
</dbReference>
<dbReference type="SUPFAM" id="SSF57196">
    <property type="entry name" value="EGF/Laminin"/>
    <property type="match status" value="1"/>
</dbReference>
<dbReference type="PANTHER" id="PTHR11100">
    <property type="entry name" value="HEREGULIN-NEUREGULIN FAMILY MEMBER"/>
    <property type="match status" value="1"/>
</dbReference>
<keyword evidence="13" id="KW-0393">Immunoglobulin domain</keyword>
<dbReference type="InterPro" id="IPR036179">
    <property type="entry name" value="Ig-like_dom_sf"/>
</dbReference>
<dbReference type="InterPro" id="IPR057909">
    <property type="entry name" value="NRG2_N"/>
</dbReference>
<keyword evidence="8 17" id="KW-1133">Transmembrane helix</keyword>
<evidence type="ECO:0000259" key="19">
    <source>
        <dbReference type="PROSITE" id="PS50835"/>
    </source>
</evidence>
<feature type="region of interest" description="Disordered" evidence="16">
    <location>
        <begin position="84"/>
        <end position="135"/>
    </location>
</feature>
<keyword evidence="12" id="KW-0325">Glycoprotein</keyword>
<keyword evidence="9" id="KW-0339">Growth factor</keyword>
<evidence type="ECO:0000256" key="7">
    <source>
        <dbReference type="ARBA" id="ARBA00022692"/>
    </source>
</evidence>
<dbReference type="PRINTS" id="PR01089">
    <property type="entry name" value="NEUREGULIN"/>
</dbReference>
<dbReference type="InterPro" id="IPR003599">
    <property type="entry name" value="Ig_sub"/>
</dbReference>
<dbReference type="Pfam" id="PF07679">
    <property type="entry name" value="I-set"/>
    <property type="match status" value="1"/>
</dbReference>
<feature type="domain" description="EGF-like" evidence="18">
    <location>
        <begin position="376"/>
        <end position="420"/>
    </location>
</feature>
<evidence type="ECO:0000256" key="6">
    <source>
        <dbReference type="ARBA" id="ARBA00022536"/>
    </source>
</evidence>
<dbReference type="InterPro" id="IPR013783">
    <property type="entry name" value="Ig-like_fold"/>
</dbReference>
<comment type="caution">
    <text evidence="15">Lacks conserved residue(s) required for the propagation of feature annotation.</text>
</comment>
<evidence type="ECO:0000313" key="21">
    <source>
        <dbReference type="RefSeq" id="XP_040587648.1"/>
    </source>
</evidence>
<evidence type="ECO:0000259" key="18">
    <source>
        <dbReference type="PROSITE" id="PS50026"/>
    </source>
</evidence>
<name>A0ABM2WGN0_MESAU</name>
<protein>
    <recommendedName>
        <fullName evidence="14">Pro-neuregulin-1, membrane-bound isoform</fullName>
    </recommendedName>
</protein>
<dbReference type="Gene3D" id="2.60.40.10">
    <property type="entry name" value="Immunoglobulins"/>
    <property type="match status" value="1"/>
</dbReference>
<keyword evidence="11 15" id="KW-1015">Disulfide bond</keyword>
<feature type="region of interest" description="Disordered" evidence="16">
    <location>
        <begin position="530"/>
        <end position="555"/>
    </location>
</feature>
<keyword evidence="7 17" id="KW-0812">Transmembrane</keyword>
<evidence type="ECO:0000256" key="17">
    <source>
        <dbReference type="SAM" id="Phobius"/>
    </source>
</evidence>
<feature type="region of interest" description="Disordered" evidence="16">
    <location>
        <begin position="1"/>
        <end position="26"/>
    </location>
</feature>
<feature type="region of interest" description="Disordered" evidence="16">
    <location>
        <begin position="570"/>
        <end position="591"/>
    </location>
</feature>
<keyword evidence="20" id="KW-1185">Reference proteome</keyword>
<dbReference type="PROSITE" id="PS50026">
    <property type="entry name" value="EGF_3"/>
    <property type="match status" value="1"/>
</dbReference>
<keyword evidence="5" id="KW-0964">Secreted</keyword>
<feature type="compositionally biased region" description="Low complexity" evidence="16">
    <location>
        <begin position="530"/>
        <end position="545"/>
    </location>
</feature>
<evidence type="ECO:0000256" key="16">
    <source>
        <dbReference type="SAM" id="MobiDB-lite"/>
    </source>
</evidence>
<organism evidence="20 21">
    <name type="scientific">Mesocricetus auratus</name>
    <name type="common">Golden hamster</name>
    <dbReference type="NCBI Taxonomy" id="10036"/>
    <lineage>
        <taxon>Eukaryota</taxon>
        <taxon>Metazoa</taxon>
        <taxon>Chordata</taxon>
        <taxon>Craniata</taxon>
        <taxon>Vertebrata</taxon>
        <taxon>Euteleostomi</taxon>
        <taxon>Mammalia</taxon>
        <taxon>Eutheria</taxon>
        <taxon>Euarchontoglires</taxon>
        <taxon>Glires</taxon>
        <taxon>Rodentia</taxon>
        <taxon>Myomorpha</taxon>
        <taxon>Muroidea</taxon>
        <taxon>Cricetidae</taxon>
        <taxon>Cricetinae</taxon>
        <taxon>Mesocricetus</taxon>
    </lineage>
</organism>
<keyword evidence="4" id="KW-1003">Cell membrane</keyword>
<dbReference type="InterPro" id="IPR040180">
    <property type="entry name" value="Neuregulin"/>
</dbReference>
<proteinExistence type="inferred from homology"/>
<feature type="domain" description="Ig-like" evidence="19">
    <location>
        <begin position="235"/>
        <end position="326"/>
    </location>
</feature>
<comment type="subcellular location">
    <subcellularLocation>
        <location evidence="1">Cell membrane</location>
        <topology evidence="1">Single-pass type I membrane protein</topology>
    </subcellularLocation>
    <subcellularLocation>
        <location evidence="2">Secreted</location>
    </subcellularLocation>
</comment>
<evidence type="ECO:0000256" key="3">
    <source>
        <dbReference type="ARBA" id="ARBA00008216"/>
    </source>
</evidence>
<dbReference type="SUPFAM" id="SSF48726">
    <property type="entry name" value="Immunoglobulin"/>
    <property type="match status" value="1"/>
</dbReference>
<dbReference type="CDD" id="cd05895">
    <property type="entry name" value="Ig_Pro_neuregulin-1"/>
    <property type="match status" value="1"/>
</dbReference>
<dbReference type="PANTHER" id="PTHR11100:SF7">
    <property type="entry name" value="PRO-NEUREGULIN-1, MEMBRANE-BOUND ISOFORM"/>
    <property type="match status" value="1"/>
</dbReference>
<dbReference type="Pfam" id="PF02158">
    <property type="entry name" value="Neuregulin"/>
    <property type="match status" value="1"/>
</dbReference>
<dbReference type="InterPro" id="IPR007110">
    <property type="entry name" value="Ig-like_dom"/>
</dbReference>
<gene>
    <name evidence="21" type="primary">Nrg1</name>
    <name evidence="21" type="synonym">neuregulin</name>
</gene>
<dbReference type="InterPro" id="IPR002154">
    <property type="entry name" value="Neuregulin_C"/>
</dbReference>
<evidence type="ECO:0000256" key="1">
    <source>
        <dbReference type="ARBA" id="ARBA00004251"/>
    </source>
</evidence>
<feature type="compositionally biased region" description="Gly residues" evidence="16">
    <location>
        <begin position="582"/>
        <end position="591"/>
    </location>
</feature>
<dbReference type="GeneID" id="101828962"/>
<keyword evidence="10 17" id="KW-0472">Membrane</keyword>
<evidence type="ECO:0000313" key="20">
    <source>
        <dbReference type="Proteomes" id="UP000886700"/>
    </source>
</evidence>
<evidence type="ECO:0000256" key="10">
    <source>
        <dbReference type="ARBA" id="ARBA00023136"/>
    </source>
</evidence>
<dbReference type="InterPro" id="IPR013098">
    <property type="entry name" value="Ig_I-set"/>
</dbReference>
<dbReference type="SMART" id="SM00409">
    <property type="entry name" value="IG"/>
    <property type="match status" value="1"/>
</dbReference>
<dbReference type="PROSITE" id="PS00022">
    <property type="entry name" value="EGF_1"/>
    <property type="match status" value="1"/>
</dbReference>
<dbReference type="Proteomes" id="UP000886700">
    <property type="component" value="Unplaced"/>
</dbReference>
<accession>A0ABM2WGN0</accession>
<dbReference type="InterPro" id="IPR018250">
    <property type="entry name" value="NRG1"/>
</dbReference>
<evidence type="ECO:0000256" key="5">
    <source>
        <dbReference type="ARBA" id="ARBA00022525"/>
    </source>
</evidence>
<evidence type="ECO:0000256" key="9">
    <source>
        <dbReference type="ARBA" id="ARBA00023030"/>
    </source>
</evidence>
<dbReference type="SMART" id="SM00408">
    <property type="entry name" value="IGc2"/>
    <property type="match status" value="1"/>
</dbReference>
<dbReference type="Pfam" id="PF25518">
    <property type="entry name" value="NRG2_N"/>
    <property type="match status" value="1"/>
</dbReference>